<dbReference type="PANTHER" id="PTHR43200">
    <property type="entry name" value="PHOSPHATASE"/>
    <property type="match status" value="1"/>
</dbReference>
<dbReference type="PhylomeDB" id="K4BQF7"/>
<dbReference type="EnsemblPlants" id="Solyc04g016570.1.1">
    <property type="protein sequence ID" value="Solyc04g016570.1.1"/>
    <property type="gene ID" value="Solyc04g016570.1"/>
</dbReference>
<dbReference type="OMA" id="GIMIFTE"/>
<evidence type="ECO:0000313" key="7">
    <source>
        <dbReference type="Proteomes" id="UP000004994"/>
    </source>
</evidence>
<evidence type="ECO:0000256" key="1">
    <source>
        <dbReference type="ARBA" id="ARBA00001946"/>
    </source>
</evidence>
<keyword evidence="5" id="KW-0460">Magnesium</keyword>
<dbReference type="AlphaFoldDB" id="K4BQF7"/>
<dbReference type="InterPro" id="IPR051090">
    <property type="entry name" value="Inositol_monoP_superfamily"/>
</dbReference>
<dbReference type="PaxDb" id="4081-Solyc04g016570.1.1"/>
<organism evidence="6">
    <name type="scientific">Solanum lycopersicum</name>
    <name type="common">Tomato</name>
    <name type="synonym">Lycopersicon esculentum</name>
    <dbReference type="NCBI Taxonomy" id="4081"/>
    <lineage>
        <taxon>Eukaryota</taxon>
        <taxon>Viridiplantae</taxon>
        <taxon>Streptophyta</taxon>
        <taxon>Embryophyta</taxon>
        <taxon>Tracheophyta</taxon>
        <taxon>Spermatophyta</taxon>
        <taxon>Magnoliopsida</taxon>
        <taxon>eudicotyledons</taxon>
        <taxon>Gunneridae</taxon>
        <taxon>Pentapetalae</taxon>
        <taxon>asterids</taxon>
        <taxon>lamiids</taxon>
        <taxon>Solanales</taxon>
        <taxon>Solanaceae</taxon>
        <taxon>Solanoideae</taxon>
        <taxon>Solaneae</taxon>
        <taxon>Solanum</taxon>
        <taxon>Solanum subgen. Lycopersicon</taxon>
    </lineage>
</organism>
<dbReference type="Gene3D" id="3.30.540.10">
    <property type="entry name" value="Fructose-1,6-Bisphosphatase, subunit A, domain 1"/>
    <property type="match status" value="1"/>
</dbReference>
<name>K4BQF7_SOLLC</name>
<reference evidence="6" key="1">
    <citation type="journal article" date="2012" name="Nature">
        <title>The tomato genome sequence provides insights into fleshy fruit evolution.</title>
        <authorList>
            <consortium name="Tomato Genome Consortium"/>
        </authorList>
    </citation>
    <scope>NUCLEOTIDE SEQUENCE [LARGE SCALE GENOMIC DNA]</scope>
    <source>
        <strain evidence="6">cv. Heinz 1706</strain>
    </source>
</reference>
<proteinExistence type="inferred from homology"/>
<evidence type="ECO:0000313" key="6">
    <source>
        <dbReference type="EnsemblPlants" id="Solyc04g016570.1.1"/>
    </source>
</evidence>
<dbReference type="STRING" id="4081.K4BQF7"/>
<dbReference type="Gramene" id="Solyc04g016570.1.1">
    <property type="protein sequence ID" value="Solyc04g016570.1.1"/>
    <property type="gene ID" value="Solyc04g016570.1"/>
</dbReference>
<evidence type="ECO:0000256" key="5">
    <source>
        <dbReference type="ARBA" id="ARBA00022842"/>
    </source>
</evidence>
<dbReference type="InParanoid" id="K4BQF7"/>
<comment type="similarity">
    <text evidence="2">Belongs to the inositol monophosphatase superfamily.</text>
</comment>
<protein>
    <submittedName>
        <fullName evidence="6">Uncharacterized protein</fullName>
    </submittedName>
</protein>
<keyword evidence="7" id="KW-1185">Reference proteome</keyword>
<reference evidence="6" key="2">
    <citation type="submission" date="2015-06" db="UniProtKB">
        <authorList>
            <consortium name="EnsemblPlants"/>
        </authorList>
    </citation>
    <scope>IDENTIFICATION</scope>
    <source>
        <strain evidence="6">cv. Heinz 1706</strain>
    </source>
</reference>
<comment type="cofactor">
    <cofactor evidence="1">
        <name>Mg(2+)</name>
        <dbReference type="ChEBI" id="CHEBI:18420"/>
    </cofactor>
</comment>
<keyword evidence="4" id="KW-0378">Hydrolase</keyword>
<keyword evidence="3" id="KW-0479">Metal-binding</keyword>
<evidence type="ECO:0000256" key="2">
    <source>
        <dbReference type="ARBA" id="ARBA00009759"/>
    </source>
</evidence>
<dbReference type="PANTHER" id="PTHR43200:SF26">
    <property type="entry name" value="3'(2'),5'-BISPHOSPHATE NUCLEOTIDASE"/>
    <property type="match status" value="1"/>
</dbReference>
<dbReference type="GO" id="GO:0016791">
    <property type="term" value="F:phosphatase activity"/>
    <property type="evidence" value="ECO:0007669"/>
    <property type="project" value="UniProtKB-ARBA"/>
</dbReference>
<dbReference type="Proteomes" id="UP000004994">
    <property type="component" value="Chromosome 4"/>
</dbReference>
<evidence type="ECO:0000256" key="4">
    <source>
        <dbReference type="ARBA" id="ARBA00022801"/>
    </source>
</evidence>
<evidence type="ECO:0000256" key="3">
    <source>
        <dbReference type="ARBA" id="ARBA00022723"/>
    </source>
</evidence>
<accession>K4BQF7</accession>
<dbReference type="GO" id="GO:0046872">
    <property type="term" value="F:metal ion binding"/>
    <property type="evidence" value="ECO:0007669"/>
    <property type="project" value="UniProtKB-KW"/>
</dbReference>
<dbReference type="HOGENOM" id="CLU_2546968_0_0_1"/>
<sequence length="83" mass="9230">MEKEKYSEELNVGVRVVHMACSLCQKVQKGLLGKAFGDDGEVKSKDDDSLVTIAGNHIEMEDMCCSGIMIFTERDWLFVSLGI</sequence>